<dbReference type="Pfam" id="PF03466">
    <property type="entry name" value="LysR_substrate"/>
    <property type="match status" value="1"/>
</dbReference>
<keyword evidence="3" id="KW-0238">DNA-binding</keyword>
<dbReference type="PROSITE" id="PS50931">
    <property type="entry name" value="HTH_LYSR"/>
    <property type="match status" value="1"/>
</dbReference>
<dbReference type="AlphaFoldDB" id="A0A506U1Q4"/>
<dbReference type="Gene3D" id="3.40.190.10">
    <property type="entry name" value="Periplasmic binding protein-like II"/>
    <property type="match status" value="2"/>
</dbReference>
<dbReference type="SUPFAM" id="SSF53850">
    <property type="entry name" value="Periplasmic binding protein-like II"/>
    <property type="match status" value="1"/>
</dbReference>
<evidence type="ECO:0000259" key="5">
    <source>
        <dbReference type="PROSITE" id="PS50931"/>
    </source>
</evidence>
<dbReference type="PANTHER" id="PTHR30346:SF0">
    <property type="entry name" value="HCA OPERON TRANSCRIPTIONAL ACTIVATOR HCAR"/>
    <property type="match status" value="1"/>
</dbReference>
<dbReference type="Proteomes" id="UP000320314">
    <property type="component" value="Unassembled WGS sequence"/>
</dbReference>
<evidence type="ECO:0000313" key="7">
    <source>
        <dbReference type="Proteomes" id="UP000320314"/>
    </source>
</evidence>
<accession>A0A506U1Q4</accession>
<gene>
    <name evidence="6" type="ORF">FJU11_10615</name>
</gene>
<evidence type="ECO:0000256" key="2">
    <source>
        <dbReference type="ARBA" id="ARBA00023015"/>
    </source>
</evidence>
<feature type="domain" description="HTH lysR-type" evidence="5">
    <location>
        <begin position="1"/>
        <end position="58"/>
    </location>
</feature>
<keyword evidence="2" id="KW-0805">Transcription regulation</keyword>
<comment type="caution">
    <text evidence="6">The sequence shown here is derived from an EMBL/GenBank/DDBJ whole genome shotgun (WGS) entry which is preliminary data.</text>
</comment>
<dbReference type="EMBL" id="VHLH01000019">
    <property type="protein sequence ID" value="TPW27690.1"/>
    <property type="molecule type" value="Genomic_DNA"/>
</dbReference>
<proteinExistence type="inferred from homology"/>
<dbReference type="SUPFAM" id="SSF46785">
    <property type="entry name" value="Winged helix' DNA-binding domain"/>
    <property type="match status" value="1"/>
</dbReference>
<dbReference type="InterPro" id="IPR036390">
    <property type="entry name" value="WH_DNA-bd_sf"/>
</dbReference>
<dbReference type="InterPro" id="IPR000847">
    <property type="entry name" value="LysR_HTH_N"/>
</dbReference>
<dbReference type="InterPro" id="IPR036388">
    <property type="entry name" value="WH-like_DNA-bd_sf"/>
</dbReference>
<reference evidence="6 7" key="1">
    <citation type="submission" date="2019-06" db="EMBL/GenBank/DDBJ databases">
        <authorList>
            <person name="Li M."/>
        </authorList>
    </citation>
    <scope>NUCLEOTIDE SEQUENCE [LARGE SCALE GENOMIC DNA]</scope>
    <source>
        <strain evidence="6 7">BGMRC6574</strain>
    </source>
</reference>
<comment type="similarity">
    <text evidence="1">Belongs to the LysR transcriptional regulatory family.</text>
</comment>
<dbReference type="GO" id="GO:0003700">
    <property type="term" value="F:DNA-binding transcription factor activity"/>
    <property type="evidence" value="ECO:0007669"/>
    <property type="project" value="InterPro"/>
</dbReference>
<evidence type="ECO:0000256" key="4">
    <source>
        <dbReference type="ARBA" id="ARBA00023163"/>
    </source>
</evidence>
<dbReference type="GO" id="GO:0003677">
    <property type="term" value="F:DNA binding"/>
    <property type="evidence" value="ECO:0007669"/>
    <property type="project" value="UniProtKB-KW"/>
</dbReference>
<name>A0A506U1Q4_9HYPH</name>
<dbReference type="Gene3D" id="1.10.10.10">
    <property type="entry name" value="Winged helix-like DNA-binding domain superfamily/Winged helix DNA-binding domain"/>
    <property type="match status" value="1"/>
</dbReference>
<evidence type="ECO:0000313" key="6">
    <source>
        <dbReference type="EMBL" id="TPW27690.1"/>
    </source>
</evidence>
<keyword evidence="7" id="KW-1185">Reference proteome</keyword>
<protein>
    <submittedName>
        <fullName evidence="6">LysR family transcriptional regulator</fullName>
    </submittedName>
</protein>
<dbReference type="CDD" id="cd08414">
    <property type="entry name" value="PBP2_LTTR_aromatics_like"/>
    <property type="match status" value="1"/>
</dbReference>
<dbReference type="PRINTS" id="PR00039">
    <property type="entry name" value="HTHLYSR"/>
</dbReference>
<evidence type="ECO:0000256" key="1">
    <source>
        <dbReference type="ARBA" id="ARBA00009437"/>
    </source>
</evidence>
<sequence>MNFRRLQFALTAADQGSFRRAAKVLDVKESSISRGVRDLEDEIGVSLFIRHSAGVHLTHAGHRYILATRAAMRHICDAAIDARSLGRGESGILRIGVFSSLASGFLARLLKDFGEKHPGVRIVLFEGGPSDHLVAIRRHRLDVAFLTGQPTAESCDTVYLWNDRIFVALPEKHDLASAQEISWPDLKSCPFIVSEKHPGPEIQDFLLKHLADFGFHPRLERHRVGRDNLMNLVAMGKGLTLTSEATTATVFPGVAFRPLSQELLPYSAVWSLHNDNPALRRLISLARTASAMHSA</sequence>
<dbReference type="RefSeq" id="WP_141167035.1">
    <property type="nucleotide sequence ID" value="NZ_VHLH01000019.1"/>
</dbReference>
<dbReference type="Pfam" id="PF00126">
    <property type="entry name" value="HTH_1"/>
    <property type="match status" value="1"/>
</dbReference>
<dbReference type="InterPro" id="IPR005119">
    <property type="entry name" value="LysR_subst-bd"/>
</dbReference>
<keyword evidence="4" id="KW-0804">Transcription</keyword>
<organism evidence="6 7">
    <name type="scientific">Pararhizobium mangrovi</name>
    <dbReference type="NCBI Taxonomy" id="2590452"/>
    <lineage>
        <taxon>Bacteria</taxon>
        <taxon>Pseudomonadati</taxon>
        <taxon>Pseudomonadota</taxon>
        <taxon>Alphaproteobacteria</taxon>
        <taxon>Hyphomicrobiales</taxon>
        <taxon>Rhizobiaceae</taxon>
        <taxon>Rhizobium/Agrobacterium group</taxon>
        <taxon>Pararhizobium</taxon>
    </lineage>
</organism>
<dbReference type="OrthoDB" id="7216893at2"/>
<evidence type="ECO:0000256" key="3">
    <source>
        <dbReference type="ARBA" id="ARBA00023125"/>
    </source>
</evidence>
<dbReference type="GO" id="GO:0032993">
    <property type="term" value="C:protein-DNA complex"/>
    <property type="evidence" value="ECO:0007669"/>
    <property type="project" value="TreeGrafter"/>
</dbReference>
<dbReference type="PANTHER" id="PTHR30346">
    <property type="entry name" value="TRANSCRIPTIONAL DUAL REGULATOR HCAR-RELATED"/>
    <property type="match status" value="1"/>
</dbReference>